<reference evidence="2 3" key="1">
    <citation type="journal article" date="2016" name="BMC Genomics">
        <title>Combined genomic and structural analyses of a cultured magnetotactic bacterium reveals its niche adaptation to a dynamic environment.</title>
        <authorList>
            <person name="Araujo A.C."/>
            <person name="Morillo V."/>
            <person name="Cypriano J."/>
            <person name="Teixeira L.C."/>
            <person name="Leao P."/>
            <person name="Lyra S."/>
            <person name="Almeida L.G."/>
            <person name="Bazylinski D.A."/>
            <person name="Vasconcellos A.T."/>
            <person name="Abreu F."/>
            <person name="Lins U."/>
        </authorList>
    </citation>
    <scope>NUCLEOTIDE SEQUENCE [LARGE SCALE GENOMIC DNA]</scope>
    <source>
        <strain evidence="2 3">IT-1</strain>
    </source>
</reference>
<dbReference type="CDD" id="cd05782">
    <property type="entry name" value="DNA_polB_like1_exo"/>
    <property type="match status" value="1"/>
</dbReference>
<dbReference type="Gene3D" id="3.30.420.10">
    <property type="entry name" value="Ribonuclease H-like superfamily/Ribonuclease H"/>
    <property type="match status" value="1"/>
</dbReference>
<dbReference type="Proteomes" id="UP000194003">
    <property type="component" value="Unassembled WGS sequence"/>
</dbReference>
<dbReference type="InterPro" id="IPR019288">
    <property type="entry name" value="3'-5'_exonuclease_PolB-like"/>
</dbReference>
<dbReference type="EMBL" id="LVJN01000021">
    <property type="protein sequence ID" value="OSM00398.1"/>
    <property type="molecule type" value="Genomic_DNA"/>
</dbReference>
<keyword evidence="3" id="KW-1185">Reference proteome</keyword>
<dbReference type="AlphaFoldDB" id="A0A1Y2JZR4"/>
<evidence type="ECO:0000313" key="2">
    <source>
        <dbReference type="EMBL" id="OSM00398.1"/>
    </source>
</evidence>
<dbReference type="InterPro" id="IPR012337">
    <property type="entry name" value="RNaseH-like_sf"/>
</dbReference>
<dbReference type="Pfam" id="PF10108">
    <property type="entry name" value="DNA_pol_B_exo2"/>
    <property type="match status" value="1"/>
</dbReference>
<evidence type="ECO:0000259" key="1">
    <source>
        <dbReference type="Pfam" id="PF10108"/>
    </source>
</evidence>
<comment type="caution">
    <text evidence="2">The sequence shown here is derived from an EMBL/GenBank/DDBJ whole genome shotgun (WGS) entry which is preliminary data.</text>
</comment>
<accession>A0A1Y2JZR4</accession>
<gene>
    <name evidence="2" type="ORF">MAIT1_00908</name>
</gene>
<dbReference type="SUPFAM" id="SSF53098">
    <property type="entry name" value="Ribonuclease H-like"/>
    <property type="match status" value="1"/>
</dbReference>
<dbReference type="InterPro" id="IPR036397">
    <property type="entry name" value="RNaseH_sf"/>
</dbReference>
<proteinExistence type="predicted"/>
<evidence type="ECO:0000313" key="3">
    <source>
        <dbReference type="Proteomes" id="UP000194003"/>
    </source>
</evidence>
<dbReference type="GO" id="GO:0003676">
    <property type="term" value="F:nucleic acid binding"/>
    <property type="evidence" value="ECO:0007669"/>
    <property type="project" value="InterPro"/>
</dbReference>
<protein>
    <recommendedName>
        <fullName evidence="1">Predicted 3'-5' exonuclease PolB-like domain-containing protein</fullName>
    </recommendedName>
</protein>
<name>A0A1Y2JZR4_9PROT</name>
<sequence>MQMIKFVHHTVWAFDAEWAPDPLAGRLLYGLDEQTPRADIMQTMWRNNGATEENPNPYLKTVMCRFLSIAAVTRRQGRDGSVRVDLMALPKTDDPDSPEAQEVAIVDRFLRALGEKKPQLVGYNSINADMKALLQRAVVKGLYQPQFAKRPNKPWEGVDYIARNSDWHVDLKELVGGWGVTSPSLHEMATLSGIPGKMDVAGNDVPNMWLAGKLGEIVAYNEFDALTTYLLWLRMAHFSGHFDAGQYHNEQQLVRELLEREGEQKPHLLQYLQKWNELRALTA</sequence>
<feature type="domain" description="Predicted 3'-5' exonuclease PolB-like" evidence="1">
    <location>
        <begin position="56"/>
        <end position="275"/>
    </location>
</feature>
<dbReference type="STRING" id="1434232.MAIT1_00908"/>
<organism evidence="2 3">
    <name type="scientific">Magnetofaba australis IT-1</name>
    <dbReference type="NCBI Taxonomy" id="1434232"/>
    <lineage>
        <taxon>Bacteria</taxon>
        <taxon>Pseudomonadati</taxon>
        <taxon>Pseudomonadota</taxon>
        <taxon>Magnetococcia</taxon>
        <taxon>Magnetococcales</taxon>
        <taxon>Magnetococcaceae</taxon>
        <taxon>Magnetofaba</taxon>
    </lineage>
</organism>